<dbReference type="EC" id="1.-.-.-" evidence="2"/>
<protein>
    <submittedName>
        <fullName evidence="2">Quinol monooxygenase</fullName>
        <ecNumber evidence="2">1.-.-.-</ecNumber>
    </submittedName>
</protein>
<evidence type="ECO:0000313" key="3">
    <source>
        <dbReference type="Proteomes" id="UP001432000"/>
    </source>
</evidence>
<accession>A0ABZ2PIA1</accession>
<keyword evidence="3" id="KW-1185">Reference proteome</keyword>
<organism evidence="2 3">
    <name type="scientific">Rhodococcus sovatensis</name>
    <dbReference type="NCBI Taxonomy" id="1805840"/>
    <lineage>
        <taxon>Bacteria</taxon>
        <taxon>Bacillati</taxon>
        <taxon>Actinomycetota</taxon>
        <taxon>Actinomycetes</taxon>
        <taxon>Mycobacteriales</taxon>
        <taxon>Nocardiaceae</taxon>
        <taxon>Rhodococcus</taxon>
    </lineage>
</organism>
<dbReference type="RefSeq" id="WP_338889370.1">
    <property type="nucleotide sequence ID" value="NZ_CP147846.1"/>
</dbReference>
<dbReference type="InterPro" id="IPR050744">
    <property type="entry name" value="AI-2_Isomerase_LsrG"/>
</dbReference>
<dbReference type="InterPro" id="IPR011008">
    <property type="entry name" value="Dimeric_a/b-barrel"/>
</dbReference>
<evidence type="ECO:0000259" key="1">
    <source>
        <dbReference type="PROSITE" id="PS51725"/>
    </source>
</evidence>
<evidence type="ECO:0000313" key="2">
    <source>
        <dbReference type="EMBL" id="WXG68883.1"/>
    </source>
</evidence>
<dbReference type="PANTHER" id="PTHR33336">
    <property type="entry name" value="QUINOL MONOOXYGENASE YGIN-RELATED"/>
    <property type="match status" value="1"/>
</dbReference>
<dbReference type="Proteomes" id="UP001432000">
    <property type="component" value="Chromosome"/>
</dbReference>
<dbReference type="Pfam" id="PF03992">
    <property type="entry name" value="ABM"/>
    <property type="match status" value="1"/>
</dbReference>
<gene>
    <name evidence="2" type="ORF">WDS16_27505</name>
</gene>
<dbReference type="EMBL" id="CP147846">
    <property type="protein sequence ID" value="WXG68883.1"/>
    <property type="molecule type" value="Genomic_DNA"/>
</dbReference>
<dbReference type="Gene3D" id="3.30.70.100">
    <property type="match status" value="1"/>
</dbReference>
<dbReference type="PROSITE" id="PS51725">
    <property type="entry name" value="ABM"/>
    <property type="match status" value="1"/>
</dbReference>
<feature type="domain" description="ABM" evidence="1">
    <location>
        <begin position="2"/>
        <end position="91"/>
    </location>
</feature>
<sequence length="94" mass="10432">MLIVTGTARIDPLSRAEFIAAATEITVAAREDDGCRSYGFYADLTDTDTVVSIEIWRDRSALEEHMTHTHTQNFLAVVPDLIVGEPEMSAYDVQ</sequence>
<dbReference type="SUPFAM" id="SSF54909">
    <property type="entry name" value="Dimeric alpha+beta barrel"/>
    <property type="match status" value="1"/>
</dbReference>
<reference evidence="2 3" key="1">
    <citation type="submission" date="2024-03" db="EMBL/GenBank/DDBJ databases">
        <title>Natural products discovery in diverse microorganisms through a two-stage MS feature dereplication strategy.</title>
        <authorList>
            <person name="Zhang R."/>
        </authorList>
    </citation>
    <scope>NUCLEOTIDE SEQUENCE [LARGE SCALE GENOMIC DNA]</scope>
    <source>
        <strain evidence="2 3">18930</strain>
    </source>
</reference>
<keyword evidence="2" id="KW-0560">Oxidoreductase</keyword>
<keyword evidence="2" id="KW-0503">Monooxygenase</keyword>
<proteinExistence type="predicted"/>
<name>A0ABZ2PIA1_9NOCA</name>
<dbReference type="GO" id="GO:0004497">
    <property type="term" value="F:monooxygenase activity"/>
    <property type="evidence" value="ECO:0007669"/>
    <property type="project" value="UniProtKB-KW"/>
</dbReference>
<dbReference type="PANTHER" id="PTHR33336:SF15">
    <property type="entry name" value="ABM DOMAIN-CONTAINING PROTEIN"/>
    <property type="match status" value="1"/>
</dbReference>
<dbReference type="InterPro" id="IPR007138">
    <property type="entry name" value="ABM_dom"/>
</dbReference>